<proteinExistence type="predicted"/>
<reference evidence="1" key="1">
    <citation type="submission" date="2023-06" db="EMBL/GenBank/DDBJ databases">
        <authorList>
            <person name="Kurt Z."/>
        </authorList>
    </citation>
    <scope>NUCLEOTIDE SEQUENCE</scope>
</reference>
<protein>
    <submittedName>
        <fullName evidence="2">Hypothetical_protein</fullName>
    </submittedName>
</protein>
<keyword evidence="3" id="KW-1185">Reference proteome</keyword>
<reference evidence="2 3" key="2">
    <citation type="submission" date="2024-07" db="EMBL/GenBank/DDBJ databases">
        <authorList>
            <person name="Akdeniz Z."/>
        </authorList>
    </citation>
    <scope>NUCLEOTIDE SEQUENCE [LARGE SCALE GENOMIC DNA]</scope>
</reference>
<accession>A0AA86N5L0</accession>
<dbReference type="EMBL" id="CAXDID020000493">
    <property type="protein sequence ID" value="CAL6097314.1"/>
    <property type="molecule type" value="Genomic_DNA"/>
</dbReference>
<evidence type="ECO:0000313" key="2">
    <source>
        <dbReference type="EMBL" id="CAL6097314.1"/>
    </source>
</evidence>
<gene>
    <name evidence="2" type="ORF">HINF_LOCUS68864</name>
    <name evidence="1" type="ORF">HINF_LOCUS801</name>
</gene>
<evidence type="ECO:0000313" key="1">
    <source>
        <dbReference type="EMBL" id="CAI9913156.1"/>
    </source>
</evidence>
<sequence length="119" mass="14380">MSLWENKTNVFCLNITVKKFFTINILQRYWKQKTLFVQLTMITKKLFELMRIHLYFEHKRNDQQNYLIDTHRKMKGTQQQKFVQLKGFYPQKFQIQQISRTSVLDAQEFTLVVAVVLSG</sequence>
<dbReference type="EMBL" id="CATOUU010000019">
    <property type="protein sequence ID" value="CAI9913156.1"/>
    <property type="molecule type" value="Genomic_DNA"/>
</dbReference>
<dbReference type="Proteomes" id="UP001642409">
    <property type="component" value="Unassembled WGS sequence"/>
</dbReference>
<comment type="caution">
    <text evidence="1">The sequence shown here is derived from an EMBL/GenBank/DDBJ whole genome shotgun (WGS) entry which is preliminary data.</text>
</comment>
<organism evidence="1">
    <name type="scientific">Hexamita inflata</name>
    <dbReference type="NCBI Taxonomy" id="28002"/>
    <lineage>
        <taxon>Eukaryota</taxon>
        <taxon>Metamonada</taxon>
        <taxon>Diplomonadida</taxon>
        <taxon>Hexamitidae</taxon>
        <taxon>Hexamitinae</taxon>
        <taxon>Hexamita</taxon>
    </lineage>
</organism>
<dbReference type="AlphaFoldDB" id="A0AA86N5L0"/>
<evidence type="ECO:0000313" key="3">
    <source>
        <dbReference type="Proteomes" id="UP001642409"/>
    </source>
</evidence>
<name>A0AA86N5L0_9EUKA</name>